<evidence type="ECO:0000256" key="7">
    <source>
        <dbReference type="ARBA" id="ARBA00022801"/>
    </source>
</evidence>
<dbReference type="GO" id="GO:0006508">
    <property type="term" value="P:proteolysis"/>
    <property type="evidence" value="ECO:0007669"/>
    <property type="project" value="UniProtKB-KW"/>
</dbReference>
<dbReference type="GO" id="GO:0008955">
    <property type="term" value="F:peptidoglycan glycosyltransferase activity"/>
    <property type="evidence" value="ECO:0007669"/>
    <property type="project" value="UniProtKB-EC"/>
</dbReference>
<dbReference type="PANTHER" id="PTHR32282">
    <property type="entry name" value="BINDING PROTEIN TRANSPEPTIDASE, PUTATIVE-RELATED"/>
    <property type="match status" value="1"/>
</dbReference>
<keyword evidence="8" id="KW-0133">Cell shape</keyword>
<feature type="compositionally biased region" description="Polar residues" evidence="14">
    <location>
        <begin position="854"/>
        <end position="874"/>
    </location>
</feature>
<dbReference type="GO" id="GO:0030288">
    <property type="term" value="C:outer membrane-bounded periplasmic space"/>
    <property type="evidence" value="ECO:0007669"/>
    <property type="project" value="TreeGrafter"/>
</dbReference>
<dbReference type="InterPro" id="IPR001460">
    <property type="entry name" value="PCN-bd_Tpept"/>
</dbReference>
<dbReference type="GO" id="GO:0009252">
    <property type="term" value="P:peptidoglycan biosynthetic process"/>
    <property type="evidence" value="ECO:0007669"/>
    <property type="project" value="UniProtKB-KW"/>
</dbReference>
<dbReference type="NCBIfam" id="TIGR02074">
    <property type="entry name" value="PBP_1a_fam"/>
    <property type="match status" value="1"/>
</dbReference>
<evidence type="ECO:0000256" key="2">
    <source>
        <dbReference type="ARBA" id="ARBA00007739"/>
    </source>
</evidence>
<dbReference type="OrthoDB" id="9766909at2"/>
<dbReference type="Gene3D" id="3.40.710.10">
    <property type="entry name" value="DD-peptidase/beta-lactamase superfamily"/>
    <property type="match status" value="1"/>
</dbReference>
<dbReference type="STRING" id="33936.AZI98_12110"/>
<keyword evidence="11" id="KW-0961">Cell wall biogenesis/degradation</keyword>
<feature type="domain" description="Fibronectin type-III" evidence="15">
    <location>
        <begin position="688"/>
        <end position="776"/>
    </location>
</feature>
<feature type="region of interest" description="Disordered" evidence="14">
    <location>
        <begin position="774"/>
        <end position="874"/>
    </location>
</feature>
<feature type="compositionally biased region" description="Acidic residues" evidence="14">
    <location>
        <begin position="792"/>
        <end position="809"/>
    </location>
</feature>
<dbReference type="Proteomes" id="UP000076476">
    <property type="component" value="Unassembled WGS sequence"/>
</dbReference>
<accession>A0A163XPC0</accession>
<dbReference type="PANTHER" id="PTHR32282:SF29">
    <property type="entry name" value="PENICILLIN-BINDING PROTEIN 1A"/>
    <property type="match status" value="1"/>
</dbReference>
<dbReference type="SUPFAM" id="SSF49265">
    <property type="entry name" value="Fibronectin type III"/>
    <property type="match status" value="1"/>
</dbReference>
<dbReference type="InterPro" id="IPR050396">
    <property type="entry name" value="Glycosyltr_51/Transpeptidase"/>
</dbReference>
<dbReference type="Pfam" id="PF00905">
    <property type="entry name" value="Transpeptidase"/>
    <property type="match status" value="1"/>
</dbReference>
<dbReference type="InterPro" id="IPR036950">
    <property type="entry name" value="PBP_transglycosylase"/>
</dbReference>
<evidence type="ECO:0000256" key="1">
    <source>
        <dbReference type="ARBA" id="ARBA00007090"/>
    </source>
</evidence>
<feature type="compositionally biased region" description="Low complexity" evidence="14">
    <location>
        <begin position="822"/>
        <end position="838"/>
    </location>
</feature>
<evidence type="ECO:0000256" key="14">
    <source>
        <dbReference type="SAM" id="MobiDB-lite"/>
    </source>
</evidence>
<evidence type="ECO:0000313" key="17">
    <source>
        <dbReference type="Proteomes" id="UP000076476"/>
    </source>
</evidence>
<dbReference type="InterPro" id="IPR001264">
    <property type="entry name" value="Glyco_trans_51"/>
</dbReference>
<evidence type="ECO:0000256" key="8">
    <source>
        <dbReference type="ARBA" id="ARBA00022960"/>
    </source>
</evidence>
<keyword evidence="4" id="KW-0645">Protease</keyword>
<feature type="compositionally biased region" description="Acidic residues" evidence="14">
    <location>
        <begin position="774"/>
        <end position="784"/>
    </location>
</feature>
<dbReference type="InterPro" id="IPR003961">
    <property type="entry name" value="FN3_dom"/>
</dbReference>
<keyword evidence="10" id="KW-0511">Multifunctional enzyme</keyword>
<feature type="region of interest" description="Disordered" evidence="14">
    <location>
        <begin position="1"/>
        <end position="21"/>
    </location>
</feature>
<keyword evidence="5" id="KW-0328">Glycosyltransferase</keyword>
<dbReference type="GO" id="GO:0008360">
    <property type="term" value="P:regulation of cell shape"/>
    <property type="evidence" value="ECO:0007669"/>
    <property type="project" value="UniProtKB-KW"/>
</dbReference>
<dbReference type="PROSITE" id="PS50853">
    <property type="entry name" value="FN3"/>
    <property type="match status" value="1"/>
</dbReference>
<dbReference type="FunFam" id="1.10.3810.10:FF:000001">
    <property type="entry name" value="Penicillin-binding protein 1A"/>
    <property type="match status" value="1"/>
</dbReference>
<keyword evidence="3" id="KW-0121">Carboxypeptidase</keyword>
<evidence type="ECO:0000256" key="6">
    <source>
        <dbReference type="ARBA" id="ARBA00022679"/>
    </source>
</evidence>
<comment type="similarity">
    <text evidence="1">In the C-terminal section; belongs to the transpeptidase family.</text>
</comment>
<dbReference type="AlphaFoldDB" id="A0A163XPC0"/>
<dbReference type="GO" id="GO:0009002">
    <property type="term" value="F:serine-type D-Ala-D-Ala carboxypeptidase activity"/>
    <property type="evidence" value="ECO:0007669"/>
    <property type="project" value="UniProtKB-EC"/>
</dbReference>
<evidence type="ECO:0000256" key="3">
    <source>
        <dbReference type="ARBA" id="ARBA00022645"/>
    </source>
</evidence>
<name>A0A163XPC0_9BACI</name>
<comment type="catalytic activity">
    <reaction evidence="12">
        <text>Preferential cleavage: (Ac)2-L-Lys-D-Ala-|-D-Ala. Also transpeptidation of peptidyl-alanyl moieties that are N-acyl substituents of D-alanine.</text>
        <dbReference type="EC" id="3.4.16.4"/>
    </reaction>
</comment>
<dbReference type="SUPFAM" id="SSF56601">
    <property type="entry name" value="beta-lactamase/transpeptidase-like"/>
    <property type="match status" value="1"/>
</dbReference>
<dbReference type="SMART" id="SM00060">
    <property type="entry name" value="FN3"/>
    <property type="match status" value="1"/>
</dbReference>
<evidence type="ECO:0000256" key="10">
    <source>
        <dbReference type="ARBA" id="ARBA00023268"/>
    </source>
</evidence>
<dbReference type="GO" id="GO:0008658">
    <property type="term" value="F:penicillin binding"/>
    <property type="evidence" value="ECO:0007669"/>
    <property type="project" value="InterPro"/>
</dbReference>
<protein>
    <recommendedName>
        <fullName evidence="15">Fibronectin type-III domain-containing protein</fullName>
    </recommendedName>
</protein>
<keyword evidence="7" id="KW-0378">Hydrolase</keyword>
<evidence type="ECO:0000256" key="12">
    <source>
        <dbReference type="ARBA" id="ARBA00034000"/>
    </source>
</evidence>
<evidence type="ECO:0000256" key="11">
    <source>
        <dbReference type="ARBA" id="ARBA00023316"/>
    </source>
</evidence>
<dbReference type="CDD" id="cd00063">
    <property type="entry name" value="FN3"/>
    <property type="match status" value="1"/>
</dbReference>
<dbReference type="InterPro" id="IPR012338">
    <property type="entry name" value="Beta-lactam/transpept-like"/>
</dbReference>
<dbReference type="RefSeq" id="WP_063388546.1">
    <property type="nucleotide sequence ID" value="NZ_LVHY01000151.1"/>
</dbReference>
<dbReference type="EMBL" id="LWBR01000035">
    <property type="protein sequence ID" value="KZN95812.1"/>
    <property type="molecule type" value="Genomic_DNA"/>
</dbReference>
<keyword evidence="6" id="KW-0808">Transferase</keyword>
<comment type="similarity">
    <text evidence="2">In the N-terminal section; belongs to the glycosyltransferase 51 family.</text>
</comment>
<evidence type="ECO:0000259" key="15">
    <source>
        <dbReference type="PROSITE" id="PS50853"/>
    </source>
</evidence>
<evidence type="ECO:0000256" key="4">
    <source>
        <dbReference type="ARBA" id="ARBA00022670"/>
    </source>
</evidence>
<evidence type="ECO:0000256" key="5">
    <source>
        <dbReference type="ARBA" id="ARBA00022676"/>
    </source>
</evidence>
<evidence type="ECO:0000256" key="9">
    <source>
        <dbReference type="ARBA" id="ARBA00022984"/>
    </source>
</evidence>
<dbReference type="Pfam" id="PF00912">
    <property type="entry name" value="Transgly"/>
    <property type="match status" value="1"/>
</dbReference>
<dbReference type="SUPFAM" id="SSF53955">
    <property type="entry name" value="Lysozyme-like"/>
    <property type="match status" value="1"/>
</dbReference>
<gene>
    <name evidence="16" type="ORF">AZI98_12110</name>
</gene>
<sequence>MSQQYKSREERRKALASKKKKPKKKGIARKIVFFILLLGLVGIIGGTSTFAYFAATAPPLNDDLLKGNMSSKVYDKDGNEIGEVGSEKRTYVKIDEIPQVVKDAFIATEDVRFYKHNGIDPIRIGGAAIANFKEGFGSEGASTITQQLVKLSFLSLDKTLKRKAQEAWLALQVEQKYSKDEILEMYLNRIYYPGNYYGVARATEAFFGKDLKDITLSEAAMLAGMIKNPDLYNPRKNPDLAEKRRNVVLNLMVKNGFISEEEAAKAKQTSITESLVEPKKQQNKYHAFIEHAIEEVRKKLGVDPSSAGLKIYTTIDTDAQEYVEQLLNGDEISYPSKYFQAGIALIDTTTGEIRAIGGGRNQPIGGFNYAVDLKRQPGSTIKPILDYGPAIEHLKWSTYHQIVDEPYTYSNGNPINNYDRSYKGQMSIREALADSRNIPALKAFQEVGESRAKAFAEKLGIKIDKITEAYAIGGFEHGISPLQLAGAYSAFGNNGIYNEPYSVTKVVFVDGTKADLTPDPVEAMSDYTAFMITDMLKTVVERGTGTRARVPGLNIAGKTGSTNFTEQEKAKYHPERGAAKDNWFVGYTPKYTAAVWTGYEKNEEKMYITKREQQIARDIFRKLMRHVSDGDSSDFKQPKSVVKKAIEKGSNPAKLASKYTPKNMITYEYFVRGEEPTKVSTKYEKLDKPSGLSINYDQKTNAVKLSWNHSESDVSFEVSASIDNAASKVLTTTKDKSYVLSNVKPGSVYKFSVTAVRDSMRSDPASAMIEIPSVEEEEQEELPDELTPPEQEQNEGQDEEDQLENENDNEQNNGQNEEENQNENPEQPQTPNDSTQNGNQGGGPTPPQDPGNNFNRSQTGGNGSSQTETPAVQQ</sequence>
<keyword evidence="9" id="KW-0573">Peptidoglycan synthesis</keyword>
<evidence type="ECO:0000256" key="13">
    <source>
        <dbReference type="ARBA" id="ARBA00049902"/>
    </source>
</evidence>
<proteinExistence type="inferred from homology"/>
<evidence type="ECO:0000313" key="16">
    <source>
        <dbReference type="EMBL" id="KZN95812.1"/>
    </source>
</evidence>
<dbReference type="Gene3D" id="1.10.3810.10">
    <property type="entry name" value="Biosynthetic peptidoglycan transglycosylase-like"/>
    <property type="match status" value="1"/>
</dbReference>
<keyword evidence="17" id="KW-1185">Reference proteome</keyword>
<dbReference type="Pfam" id="PF00041">
    <property type="entry name" value="fn3"/>
    <property type="match status" value="1"/>
</dbReference>
<accession>A0A161Y2F4</accession>
<dbReference type="InterPro" id="IPR036116">
    <property type="entry name" value="FN3_sf"/>
</dbReference>
<dbReference type="GO" id="GO:0071555">
    <property type="term" value="P:cell wall organization"/>
    <property type="evidence" value="ECO:0007669"/>
    <property type="project" value="UniProtKB-KW"/>
</dbReference>
<dbReference type="InterPro" id="IPR013783">
    <property type="entry name" value="Ig-like_fold"/>
</dbReference>
<organism evidence="16 17">
    <name type="scientific">Aeribacillus pallidus</name>
    <dbReference type="NCBI Taxonomy" id="33936"/>
    <lineage>
        <taxon>Bacteria</taxon>
        <taxon>Bacillati</taxon>
        <taxon>Bacillota</taxon>
        <taxon>Bacilli</taxon>
        <taxon>Bacillales</taxon>
        <taxon>Bacillaceae</taxon>
        <taxon>Aeribacillus</taxon>
    </lineage>
</organism>
<comment type="catalytic activity">
    <reaction evidence="13">
        <text>[GlcNAc-(1-&gt;4)-Mur2Ac(oyl-L-Ala-gamma-D-Glu-L-Lys-D-Ala-D-Ala)](n)-di-trans,octa-cis-undecaprenyl diphosphate + beta-D-GlcNAc-(1-&gt;4)-Mur2Ac(oyl-L-Ala-gamma-D-Glu-L-Lys-D-Ala-D-Ala)-di-trans,octa-cis-undecaprenyl diphosphate = [GlcNAc-(1-&gt;4)-Mur2Ac(oyl-L-Ala-gamma-D-Glu-L-Lys-D-Ala-D-Ala)](n+1)-di-trans,octa-cis-undecaprenyl diphosphate + di-trans,octa-cis-undecaprenyl diphosphate + H(+)</text>
        <dbReference type="Rhea" id="RHEA:23708"/>
        <dbReference type="Rhea" id="RHEA-COMP:9602"/>
        <dbReference type="Rhea" id="RHEA-COMP:9603"/>
        <dbReference type="ChEBI" id="CHEBI:15378"/>
        <dbReference type="ChEBI" id="CHEBI:58405"/>
        <dbReference type="ChEBI" id="CHEBI:60033"/>
        <dbReference type="ChEBI" id="CHEBI:78435"/>
        <dbReference type="EC" id="2.4.99.28"/>
    </reaction>
</comment>
<reference evidence="16 17" key="1">
    <citation type="submission" date="2016-04" db="EMBL/GenBank/DDBJ databases">
        <title>Draft genome sequence of Aeribacillus pallidus 8m3 from petroleum reservoir.</title>
        <authorList>
            <person name="Poltaraus A.B."/>
            <person name="Nazina T.N."/>
            <person name="Tourova T.P."/>
            <person name="Malakho S.M."/>
            <person name="Korshunova A.V."/>
            <person name="Sokolova D.S."/>
        </authorList>
    </citation>
    <scope>NUCLEOTIDE SEQUENCE [LARGE SCALE GENOMIC DNA]</scope>
    <source>
        <strain evidence="16 17">8m3</strain>
    </source>
</reference>
<feature type="compositionally biased region" description="Basic and acidic residues" evidence="14">
    <location>
        <begin position="1"/>
        <end position="13"/>
    </location>
</feature>
<dbReference type="Gene3D" id="2.60.40.10">
    <property type="entry name" value="Immunoglobulins"/>
    <property type="match status" value="1"/>
</dbReference>
<dbReference type="InterPro" id="IPR023346">
    <property type="entry name" value="Lysozyme-like_dom_sf"/>
</dbReference>
<comment type="caution">
    <text evidence="16">The sequence shown here is derived from an EMBL/GenBank/DDBJ whole genome shotgun (WGS) entry which is preliminary data.</text>
</comment>